<evidence type="ECO:0000259" key="2">
    <source>
        <dbReference type="Pfam" id="PF21787"/>
    </source>
</evidence>
<organism evidence="3 4">
    <name type="scientific">Trichomalopsis sarcophagae</name>
    <dbReference type="NCBI Taxonomy" id="543379"/>
    <lineage>
        <taxon>Eukaryota</taxon>
        <taxon>Metazoa</taxon>
        <taxon>Ecdysozoa</taxon>
        <taxon>Arthropoda</taxon>
        <taxon>Hexapoda</taxon>
        <taxon>Insecta</taxon>
        <taxon>Pterygota</taxon>
        <taxon>Neoptera</taxon>
        <taxon>Endopterygota</taxon>
        <taxon>Hymenoptera</taxon>
        <taxon>Apocrita</taxon>
        <taxon>Proctotrupomorpha</taxon>
        <taxon>Chalcidoidea</taxon>
        <taxon>Pteromalidae</taxon>
        <taxon>Pteromalinae</taxon>
        <taxon>Trichomalopsis</taxon>
    </lineage>
</organism>
<feature type="coiled-coil region" evidence="1">
    <location>
        <begin position="134"/>
        <end position="161"/>
    </location>
</feature>
<name>A0A232EF92_9HYME</name>
<dbReference type="InterPro" id="IPR048365">
    <property type="entry name" value="TNP-like_RNaseH_N"/>
</dbReference>
<comment type="caution">
    <text evidence="3">The sequence shown here is derived from an EMBL/GenBank/DDBJ whole genome shotgun (WGS) entry which is preliminary data.</text>
</comment>
<dbReference type="Pfam" id="PF21787">
    <property type="entry name" value="TNP-like_RNaseH_N"/>
    <property type="match status" value="1"/>
</dbReference>
<dbReference type="Proteomes" id="UP000215335">
    <property type="component" value="Unassembled WGS sequence"/>
</dbReference>
<sequence length="321" mass="36771">IQNDELSKLGKDKVGLKRLEKKRVCSNHFLESDFVHTSSRRMLKPDIVPQSNLSNSFVCTNSPVEQTAIDFNPVINQNNSDVLNSAIVAEQIDNDDVPLVSSANNILPINQAVNQQSIVKRKSKKRVETKSIASKRLKLRNAKLIRESKSLKQKLLRVTKRQQQGKFKWPEKQLIDKAFEYLNDSVTSIFKVQLNHDKQRKWVEDEKQFALGLYYKSPKPHKYLTTLKDKLYRHCIREHCEREPLMAKSVLVFLVVGLTYGWKQPLMYFPTSGPVSGDKLQKIISDVLLNGIIDCLNAQSLNDSNSLKRGLSNQNPQLEKC</sequence>
<feature type="non-terminal residue" evidence="3">
    <location>
        <position position="1"/>
    </location>
</feature>
<keyword evidence="4" id="KW-1185">Reference proteome</keyword>
<accession>A0A232EF92</accession>
<proteinExistence type="predicted"/>
<evidence type="ECO:0000256" key="1">
    <source>
        <dbReference type="SAM" id="Coils"/>
    </source>
</evidence>
<dbReference type="AlphaFoldDB" id="A0A232EF92"/>
<feature type="domain" description="Transposable element P transposase-like RNase H" evidence="2">
    <location>
        <begin position="243"/>
        <end position="288"/>
    </location>
</feature>
<gene>
    <name evidence="3" type="ORF">TSAR_013538</name>
</gene>
<keyword evidence="1" id="KW-0175">Coiled coil</keyword>
<dbReference type="SUPFAM" id="SSF57716">
    <property type="entry name" value="Glucocorticoid receptor-like (DNA-binding domain)"/>
    <property type="match status" value="1"/>
</dbReference>
<dbReference type="EMBL" id="NNAY01005092">
    <property type="protein sequence ID" value="OXU17013.1"/>
    <property type="molecule type" value="Genomic_DNA"/>
</dbReference>
<evidence type="ECO:0000313" key="3">
    <source>
        <dbReference type="EMBL" id="OXU17013.1"/>
    </source>
</evidence>
<protein>
    <recommendedName>
        <fullName evidence="2">Transposable element P transposase-like RNase H domain-containing protein</fullName>
    </recommendedName>
</protein>
<reference evidence="3 4" key="1">
    <citation type="journal article" date="2017" name="Curr. Biol.">
        <title>The Evolution of Venom by Co-option of Single-Copy Genes.</title>
        <authorList>
            <person name="Martinson E.O."/>
            <person name="Mrinalini"/>
            <person name="Kelkar Y.D."/>
            <person name="Chang C.H."/>
            <person name="Werren J.H."/>
        </authorList>
    </citation>
    <scope>NUCLEOTIDE SEQUENCE [LARGE SCALE GENOMIC DNA]</scope>
    <source>
        <strain evidence="3 4">Alberta</strain>
        <tissue evidence="3">Whole body</tissue>
    </source>
</reference>
<evidence type="ECO:0000313" key="4">
    <source>
        <dbReference type="Proteomes" id="UP000215335"/>
    </source>
</evidence>